<reference evidence="2 3" key="1">
    <citation type="journal article" date="2014" name="PLoS ONE">
        <title>Global Analysis of Gene Expression Profiles in Physic Nut (Jatropha curcas L.) Seedlings Exposed to Salt Stress.</title>
        <authorList>
            <person name="Zhang L."/>
            <person name="Zhang C."/>
            <person name="Wu P."/>
            <person name="Chen Y."/>
            <person name="Li M."/>
            <person name="Jiang H."/>
            <person name="Wu G."/>
        </authorList>
    </citation>
    <scope>NUCLEOTIDE SEQUENCE [LARGE SCALE GENOMIC DNA]</scope>
    <source>
        <strain evidence="3">cv. GZQX0401</strain>
        <tissue evidence="2">Young leaves</tissue>
    </source>
</reference>
<dbReference type="Proteomes" id="UP000027138">
    <property type="component" value="Unassembled WGS sequence"/>
</dbReference>
<evidence type="ECO:0000313" key="3">
    <source>
        <dbReference type="Proteomes" id="UP000027138"/>
    </source>
</evidence>
<dbReference type="EMBL" id="KK914416">
    <property type="protein sequence ID" value="KDP36986.1"/>
    <property type="molecule type" value="Genomic_DNA"/>
</dbReference>
<keyword evidence="3" id="KW-1185">Reference proteome</keyword>
<accession>A0A067KL55</accession>
<protein>
    <submittedName>
        <fullName evidence="2">Uncharacterized protein</fullName>
    </submittedName>
</protein>
<feature type="compositionally biased region" description="Basic and acidic residues" evidence="1">
    <location>
        <begin position="7"/>
        <end position="23"/>
    </location>
</feature>
<evidence type="ECO:0000313" key="2">
    <source>
        <dbReference type="EMBL" id="KDP36986.1"/>
    </source>
</evidence>
<feature type="region of interest" description="Disordered" evidence="1">
    <location>
        <begin position="1"/>
        <end position="32"/>
    </location>
</feature>
<name>A0A067KL55_JATCU</name>
<organism evidence="2 3">
    <name type="scientific">Jatropha curcas</name>
    <name type="common">Barbados nut</name>
    <dbReference type="NCBI Taxonomy" id="180498"/>
    <lineage>
        <taxon>Eukaryota</taxon>
        <taxon>Viridiplantae</taxon>
        <taxon>Streptophyta</taxon>
        <taxon>Embryophyta</taxon>
        <taxon>Tracheophyta</taxon>
        <taxon>Spermatophyta</taxon>
        <taxon>Magnoliopsida</taxon>
        <taxon>eudicotyledons</taxon>
        <taxon>Gunneridae</taxon>
        <taxon>Pentapetalae</taxon>
        <taxon>rosids</taxon>
        <taxon>fabids</taxon>
        <taxon>Malpighiales</taxon>
        <taxon>Euphorbiaceae</taxon>
        <taxon>Crotonoideae</taxon>
        <taxon>Jatropheae</taxon>
        <taxon>Jatropha</taxon>
    </lineage>
</organism>
<gene>
    <name evidence="2" type="ORF">JCGZ_08625</name>
</gene>
<sequence>MAPVHQVRKEEREREREREREQTDPDEELEEGDVVVGYGERENKLHMKGLRWVKLLLSLNGAF</sequence>
<evidence type="ECO:0000256" key="1">
    <source>
        <dbReference type="SAM" id="MobiDB-lite"/>
    </source>
</evidence>
<proteinExistence type="predicted"/>
<dbReference type="AlphaFoldDB" id="A0A067KL55"/>